<keyword evidence="4" id="KW-1185">Reference proteome</keyword>
<dbReference type="STRING" id="2316362.A0A4Q2DTK5"/>
<gene>
    <name evidence="3" type="ORF">EST38_g1990</name>
</gene>
<feature type="compositionally biased region" description="Basic and acidic residues" evidence="1">
    <location>
        <begin position="371"/>
        <end position="392"/>
    </location>
</feature>
<dbReference type="PANTHER" id="PTHR15414">
    <property type="entry name" value="OS-9-RELATED"/>
    <property type="match status" value="1"/>
</dbReference>
<evidence type="ECO:0000313" key="4">
    <source>
        <dbReference type="Proteomes" id="UP000290288"/>
    </source>
</evidence>
<dbReference type="PANTHER" id="PTHR15414:SF0">
    <property type="entry name" value="ENDOPLASMIC RETICULUM LECTIN 1"/>
    <property type="match status" value="1"/>
</dbReference>
<evidence type="ECO:0000256" key="1">
    <source>
        <dbReference type="SAM" id="MobiDB-lite"/>
    </source>
</evidence>
<dbReference type="GO" id="GO:0030970">
    <property type="term" value="P:retrograde protein transport, ER to cytosol"/>
    <property type="evidence" value="ECO:0007669"/>
    <property type="project" value="TreeGrafter"/>
</dbReference>
<feature type="signal peptide" evidence="2">
    <location>
        <begin position="1"/>
        <end position="19"/>
    </location>
</feature>
<comment type="caution">
    <text evidence="3">The sequence shown here is derived from an EMBL/GenBank/DDBJ whole genome shotgun (WGS) entry which is preliminary data.</text>
</comment>
<dbReference type="GO" id="GO:0030968">
    <property type="term" value="P:endoplasmic reticulum unfolded protein response"/>
    <property type="evidence" value="ECO:0007669"/>
    <property type="project" value="InterPro"/>
</dbReference>
<dbReference type="AlphaFoldDB" id="A0A4Q2DTK5"/>
<feature type="region of interest" description="Disordered" evidence="1">
    <location>
        <begin position="248"/>
        <end position="275"/>
    </location>
</feature>
<protein>
    <recommendedName>
        <fullName evidence="5">Protein OS-9 homolog</fullName>
    </recommendedName>
</protein>
<sequence length="392" mass="43335">MYSSSLLLALLAPSLLAAARIHSLPEDTHANPKYRVTYLNGLPVLGDTAERWLRQGLRGGEAEFLDQPWQQDPSQTPLHRKEIGSGDIPVDTPVTDVIYECRLYYRAYEDGCKELVCMLYSQTVRICLHKTARRIRKRCHSRKKLVPPSAALRNMPLPGTYKPEEDPEFHCSMVTTDHILFVKEAKTCSYVLVIHTPRLCGEPGFKSKRDSGEEAPIRCREVVNVLPLHDPLSPSKVYYSEQPFRVPRRKTVLPTPAPKDKPTMPPSSDDSKSKEDIYSEFVKQAVEAFLQGSVSGKNDGKVREGGAGGDLSSTSALKQALEDGDVIVEFVDDVDELPMGSNKLVEALIAAGFDVRSEVISTKKKTGKGSGESDSRSSSKKGRDEDKDSSAS</sequence>
<proteinExistence type="predicted"/>
<accession>A0A4Q2DTK5</accession>
<evidence type="ECO:0000256" key="2">
    <source>
        <dbReference type="SAM" id="SignalP"/>
    </source>
</evidence>
<reference evidence="3 4" key="1">
    <citation type="submission" date="2019-01" db="EMBL/GenBank/DDBJ databases">
        <title>Draft genome sequence of Psathyrella aberdarensis IHI B618.</title>
        <authorList>
            <person name="Buettner E."/>
            <person name="Kellner H."/>
        </authorList>
    </citation>
    <scope>NUCLEOTIDE SEQUENCE [LARGE SCALE GENOMIC DNA]</scope>
    <source>
        <strain evidence="3 4">IHI B618</strain>
    </source>
</reference>
<keyword evidence="2" id="KW-0732">Signal</keyword>
<feature type="region of interest" description="Disordered" evidence="1">
    <location>
        <begin position="360"/>
        <end position="392"/>
    </location>
</feature>
<dbReference type="InterPro" id="IPR045149">
    <property type="entry name" value="OS-9-like"/>
</dbReference>
<feature type="chain" id="PRO_5020333989" description="Protein OS-9 homolog" evidence="2">
    <location>
        <begin position="20"/>
        <end position="392"/>
    </location>
</feature>
<dbReference type="Proteomes" id="UP000290288">
    <property type="component" value="Unassembled WGS sequence"/>
</dbReference>
<dbReference type="EMBL" id="SDEE01000031">
    <property type="protein sequence ID" value="RXW23850.1"/>
    <property type="molecule type" value="Genomic_DNA"/>
</dbReference>
<evidence type="ECO:0000313" key="3">
    <source>
        <dbReference type="EMBL" id="RXW23850.1"/>
    </source>
</evidence>
<organism evidence="3 4">
    <name type="scientific">Candolleomyces aberdarensis</name>
    <dbReference type="NCBI Taxonomy" id="2316362"/>
    <lineage>
        <taxon>Eukaryota</taxon>
        <taxon>Fungi</taxon>
        <taxon>Dikarya</taxon>
        <taxon>Basidiomycota</taxon>
        <taxon>Agaricomycotina</taxon>
        <taxon>Agaricomycetes</taxon>
        <taxon>Agaricomycetidae</taxon>
        <taxon>Agaricales</taxon>
        <taxon>Agaricineae</taxon>
        <taxon>Psathyrellaceae</taxon>
        <taxon>Candolleomyces</taxon>
    </lineage>
</organism>
<dbReference type="OrthoDB" id="448954at2759"/>
<evidence type="ECO:0008006" key="5">
    <source>
        <dbReference type="Google" id="ProtNLM"/>
    </source>
</evidence>
<name>A0A4Q2DTK5_9AGAR</name>
<dbReference type="GO" id="GO:0005788">
    <property type="term" value="C:endoplasmic reticulum lumen"/>
    <property type="evidence" value="ECO:0007669"/>
    <property type="project" value="TreeGrafter"/>
</dbReference>